<gene>
    <name evidence="1" type="primary">AVEN_88589_1</name>
    <name evidence="1" type="ORF">TNIN_233831</name>
</gene>
<reference evidence="1" key="1">
    <citation type="submission" date="2020-08" db="EMBL/GenBank/DDBJ databases">
        <title>Multicomponent nature underlies the extraordinary mechanical properties of spider dragline silk.</title>
        <authorList>
            <person name="Kono N."/>
            <person name="Nakamura H."/>
            <person name="Mori M."/>
            <person name="Yoshida Y."/>
            <person name="Ohtoshi R."/>
            <person name="Malay A.D."/>
            <person name="Moran D.A.P."/>
            <person name="Tomita M."/>
            <person name="Numata K."/>
            <person name="Arakawa K."/>
        </authorList>
    </citation>
    <scope>NUCLEOTIDE SEQUENCE</scope>
</reference>
<evidence type="ECO:0000313" key="2">
    <source>
        <dbReference type="Proteomes" id="UP000886998"/>
    </source>
</evidence>
<protein>
    <submittedName>
        <fullName evidence="1">Integrase catalytic domain-containing protein</fullName>
    </submittedName>
</protein>
<evidence type="ECO:0000313" key="1">
    <source>
        <dbReference type="EMBL" id="GFS32072.1"/>
    </source>
</evidence>
<proteinExistence type="predicted"/>
<organism evidence="1 2">
    <name type="scientific">Trichonephila inaurata madagascariensis</name>
    <dbReference type="NCBI Taxonomy" id="2747483"/>
    <lineage>
        <taxon>Eukaryota</taxon>
        <taxon>Metazoa</taxon>
        <taxon>Ecdysozoa</taxon>
        <taxon>Arthropoda</taxon>
        <taxon>Chelicerata</taxon>
        <taxon>Arachnida</taxon>
        <taxon>Araneae</taxon>
        <taxon>Araneomorphae</taxon>
        <taxon>Entelegynae</taxon>
        <taxon>Araneoidea</taxon>
        <taxon>Nephilidae</taxon>
        <taxon>Trichonephila</taxon>
        <taxon>Trichonephila inaurata</taxon>
    </lineage>
</organism>
<sequence>MVRLLSRAELGSWNCSMQQDITNFLKNIDLGKNREFCIKKKGFPENSVLLLHPGGRIIEEHSEKSSEESLFKRRIGHCVMQRRELNLRPLTYLSKDLDELSALTPSMFLQEIRKVEIPDVDMIDSKRLNKRCAYRQKLRQDLRNRFRNEYIGILKDYSKFKGESFIRECVGSCTNWRYQQQKNQLASRESHKDV</sequence>
<accession>A0A8X6M6M9</accession>
<dbReference type="AlphaFoldDB" id="A0A8X6M6M9"/>
<dbReference type="Proteomes" id="UP000886998">
    <property type="component" value="Unassembled WGS sequence"/>
</dbReference>
<keyword evidence="2" id="KW-1185">Reference proteome</keyword>
<dbReference type="EMBL" id="BMAV01024309">
    <property type="protein sequence ID" value="GFS32072.1"/>
    <property type="molecule type" value="Genomic_DNA"/>
</dbReference>
<name>A0A8X6M6M9_9ARAC</name>
<comment type="caution">
    <text evidence="1">The sequence shown here is derived from an EMBL/GenBank/DDBJ whole genome shotgun (WGS) entry which is preliminary data.</text>
</comment>